<dbReference type="InterPro" id="IPR039852">
    <property type="entry name" value="CAND1/CAND2"/>
</dbReference>
<evidence type="ECO:0000313" key="4">
    <source>
        <dbReference type="Proteomes" id="UP000054560"/>
    </source>
</evidence>
<evidence type="ECO:0000313" key="3">
    <source>
        <dbReference type="EMBL" id="KNC74197.1"/>
    </source>
</evidence>
<evidence type="ECO:0000256" key="2">
    <source>
        <dbReference type="ARBA" id="ARBA00022786"/>
    </source>
</evidence>
<keyword evidence="4" id="KW-1185">Reference proteome</keyword>
<dbReference type="SUPFAM" id="SSF48371">
    <property type="entry name" value="ARM repeat"/>
    <property type="match status" value="1"/>
</dbReference>
<dbReference type="RefSeq" id="XP_014148099.1">
    <property type="nucleotide sequence ID" value="XM_014292624.1"/>
</dbReference>
<dbReference type="GeneID" id="25913752"/>
<protein>
    <recommendedName>
        <fullName evidence="5">TATA-binding protein interacting (TIP20) domain-containing protein</fullName>
    </recommendedName>
</protein>
<sequence length="200" mass="22414">SQNPERVAEFKPMVPRLWSLLFDQCALSEEGMRGVVADCAGKLTVIDPHNCLPMLIERLQSPDATVRCAVITAVKYTIADTPQPIDALLRPLMPQFMSHIEDSDLHVRRVSLVTLNSAAHNKPSLISDQLDTLLPLLYQEAVVKVTCARRHRCGQLGTGHVLVAMPTGSLLKTVWMVMHVLLWQQVHSYILLVMFMRVLL</sequence>
<feature type="non-terminal residue" evidence="3">
    <location>
        <position position="1"/>
    </location>
</feature>
<dbReference type="InterPro" id="IPR011989">
    <property type="entry name" value="ARM-like"/>
</dbReference>
<gene>
    <name evidence="3" type="ORF">SARC_13248</name>
</gene>
<keyword evidence="2" id="KW-0833">Ubl conjugation pathway</keyword>
<evidence type="ECO:0000256" key="1">
    <source>
        <dbReference type="ARBA" id="ARBA00022737"/>
    </source>
</evidence>
<dbReference type="AlphaFoldDB" id="A0A0L0FBQ9"/>
<dbReference type="OrthoDB" id="6260732at2759"/>
<proteinExistence type="predicted"/>
<dbReference type="InterPro" id="IPR016024">
    <property type="entry name" value="ARM-type_fold"/>
</dbReference>
<dbReference type="eggNOG" id="KOG1824">
    <property type="taxonomic scope" value="Eukaryota"/>
</dbReference>
<dbReference type="STRING" id="667725.A0A0L0FBQ9"/>
<dbReference type="EMBL" id="KQ244660">
    <property type="protein sequence ID" value="KNC74197.1"/>
    <property type="molecule type" value="Genomic_DNA"/>
</dbReference>
<reference evidence="3 4" key="1">
    <citation type="submission" date="2011-02" db="EMBL/GenBank/DDBJ databases">
        <title>The Genome Sequence of Sphaeroforma arctica JP610.</title>
        <authorList>
            <consortium name="The Broad Institute Genome Sequencing Platform"/>
            <person name="Russ C."/>
            <person name="Cuomo C."/>
            <person name="Young S.K."/>
            <person name="Zeng Q."/>
            <person name="Gargeya S."/>
            <person name="Alvarado L."/>
            <person name="Berlin A."/>
            <person name="Chapman S.B."/>
            <person name="Chen Z."/>
            <person name="Freedman E."/>
            <person name="Gellesch M."/>
            <person name="Goldberg J."/>
            <person name="Griggs A."/>
            <person name="Gujja S."/>
            <person name="Heilman E."/>
            <person name="Heiman D."/>
            <person name="Howarth C."/>
            <person name="Mehta T."/>
            <person name="Neiman D."/>
            <person name="Pearson M."/>
            <person name="Roberts A."/>
            <person name="Saif S."/>
            <person name="Shea T."/>
            <person name="Shenoy N."/>
            <person name="Sisk P."/>
            <person name="Stolte C."/>
            <person name="Sykes S."/>
            <person name="White J."/>
            <person name="Yandava C."/>
            <person name="Burger G."/>
            <person name="Gray M.W."/>
            <person name="Holland P.W.H."/>
            <person name="King N."/>
            <person name="Lang F.B.F."/>
            <person name="Roger A.J."/>
            <person name="Ruiz-Trillo I."/>
            <person name="Haas B."/>
            <person name="Nusbaum C."/>
            <person name="Birren B."/>
        </authorList>
    </citation>
    <scope>NUCLEOTIDE SEQUENCE [LARGE SCALE GENOMIC DNA]</scope>
    <source>
        <strain evidence="3 4">JP610</strain>
    </source>
</reference>
<keyword evidence="1" id="KW-0677">Repeat</keyword>
<dbReference type="Gene3D" id="1.25.10.10">
    <property type="entry name" value="Leucine-rich Repeat Variant"/>
    <property type="match status" value="1"/>
</dbReference>
<organism evidence="3 4">
    <name type="scientific">Sphaeroforma arctica JP610</name>
    <dbReference type="NCBI Taxonomy" id="667725"/>
    <lineage>
        <taxon>Eukaryota</taxon>
        <taxon>Ichthyosporea</taxon>
        <taxon>Ichthyophonida</taxon>
        <taxon>Sphaeroforma</taxon>
    </lineage>
</organism>
<dbReference type="Proteomes" id="UP000054560">
    <property type="component" value="Unassembled WGS sequence"/>
</dbReference>
<name>A0A0L0FBQ9_9EUKA</name>
<accession>A0A0L0FBQ9</accession>
<dbReference type="PANTHER" id="PTHR12696">
    <property type="entry name" value="TIP120"/>
    <property type="match status" value="1"/>
</dbReference>
<evidence type="ECO:0008006" key="5">
    <source>
        <dbReference type="Google" id="ProtNLM"/>
    </source>
</evidence>
<dbReference type="GO" id="GO:0010265">
    <property type="term" value="P:SCF complex assembly"/>
    <property type="evidence" value="ECO:0007669"/>
    <property type="project" value="InterPro"/>
</dbReference>